<dbReference type="Proteomes" id="UP000034090">
    <property type="component" value="Unassembled WGS sequence"/>
</dbReference>
<keyword evidence="1" id="KW-1133">Transmembrane helix</keyword>
<gene>
    <name evidence="2" type="ORF">UV74_C0001G0097</name>
</gene>
<keyword evidence="1" id="KW-0472">Membrane</keyword>
<proteinExistence type="predicted"/>
<dbReference type="STRING" id="1618578.UV74_C0001G0097"/>
<comment type="caution">
    <text evidence="2">The sequence shown here is derived from an EMBL/GenBank/DDBJ whole genome shotgun (WGS) entry which is preliminary data.</text>
</comment>
<dbReference type="InterPro" id="IPR043993">
    <property type="entry name" value="T4SS_pilin"/>
</dbReference>
<evidence type="ECO:0000313" key="2">
    <source>
        <dbReference type="EMBL" id="KKS98987.1"/>
    </source>
</evidence>
<feature type="transmembrane region" description="Helical" evidence="1">
    <location>
        <begin position="32"/>
        <end position="55"/>
    </location>
</feature>
<dbReference type="AlphaFoldDB" id="A0A0G1DN39"/>
<dbReference type="EMBL" id="LCFQ01000001">
    <property type="protein sequence ID" value="KKS98987.1"/>
    <property type="molecule type" value="Genomic_DNA"/>
</dbReference>
<feature type="transmembrane region" description="Helical" evidence="1">
    <location>
        <begin position="76"/>
        <end position="96"/>
    </location>
</feature>
<evidence type="ECO:0000313" key="3">
    <source>
        <dbReference type="Proteomes" id="UP000034090"/>
    </source>
</evidence>
<sequence length="115" mass="12114">MFGLIPTVYADIIELTPAENIGNLGGITVSSIVQWLITMALVVAGVIFFFMLVIGGIRWMIGGGDKAGTENARNQITAALIGLIIVFSAWAIAMLIQNVFGVNILNLTIPAVPVG</sequence>
<protein>
    <submittedName>
        <fullName evidence="2">Uncharacterized protein</fullName>
    </submittedName>
</protein>
<reference evidence="2 3" key="1">
    <citation type="journal article" date="2015" name="Nature">
        <title>rRNA introns, odd ribosomes, and small enigmatic genomes across a large radiation of phyla.</title>
        <authorList>
            <person name="Brown C.T."/>
            <person name="Hug L.A."/>
            <person name="Thomas B.C."/>
            <person name="Sharon I."/>
            <person name="Castelle C.J."/>
            <person name="Singh A."/>
            <person name="Wilkins M.J."/>
            <person name="Williams K.H."/>
            <person name="Banfield J.F."/>
        </authorList>
    </citation>
    <scope>NUCLEOTIDE SEQUENCE [LARGE SCALE GENOMIC DNA]</scope>
</reference>
<evidence type="ECO:0000256" key="1">
    <source>
        <dbReference type="SAM" id="Phobius"/>
    </source>
</evidence>
<dbReference type="Pfam" id="PF18895">
    <property type="entry name" value="T4SS_pilin"/>
    <property type="match status" value="1"/>
</dbReference>
<keyword evidence="1" id="KW-0812">Transmembrane</keyword>
<name>A0A0G1DN39_9BACT</name>
<accession>A0A0G1DN39</accession>
<organism evidence="2 3">
    <name type="scientific">Candidatus Woesebacteria bacterium GW2011_GWB1_43_14</name>
    <dbReference type="NCBI Taxonomy" id="1618578"/>
    <lineage>
        <taxon>Bacteria</taxon>
        <taxon>Candidatus Woeseibacteriota</taxon>
    </lineage>
</organism>